<accession>A0AAV7H8C3</accession>
<keyword evidence="1" id="KW-0479">Metal-binding</keyword>
<gene>
    <name evidence="4" type="ORF">IEQ34_004810</name>
</gene>
<comment type="caution">
    <text evidence="4">The sequence shown here is derived from an EMBL/GenBank/DDBJ whole genome shotgun (WGS) entry which is preliminary data.</text>
</comment>
<sequence length="460" mass="50677">MSILKQQKLLDQEQEKYHCRFCNKRFSSGRALGGHMRAHGMYNEPLLHPNEGPSTSTTGAEAESSDGNRLPTSHICQNCREEFCSLKSLSKHCCRGRVGAGGDDGEDDNSNGLVPPSLPRSRTPNPPLVLTEEEHLANCLVLFSTARPNPVLRSTDAAECSTSVLRITDAEECSNSERKEVDYVVLPPPSPQPEGPEPQVSTQTPPNERQLFECKTCQKVFTSHQALGGHRASHKKVKGCFATRLEIRSPKKMKYTVIEDESNNRIHQNNQAGPSSENMALAIVPYVETSSQLPLPKEKPRVHECSICKRQFPSGQALGGHKRCHWAASSSRGATAVEPLSVVATELQVGINSSSGVNVQQPRTPMFRSSIFTLDLNMPAPMDDFPEVTLRLDMPSTAGRENASENVLNVNIEEAESREVRLNDLSDLIDINEREGGSTWLQIWFGSISNQETRADQPGD</sequence>
<dbReference type="Proteomes" id="UP000775213">
    <property type="component" value="Unassembled WGS sequence"/>
</dbReference>
<dbReference type="SMART" id="SM00355">
    <property type="entry name" value="ZnF_C2H2"/>
    <property type="match status" value="3"/>
</dbReference>
<feature type="domain" description="C2H2-type" evidence="3">
    <location>
        <begin position="303"/>
        <end position="325"/>
    </location>
</feature>
<organism evidence="4 5">
    <name type="scientific">Dendrobium chrysotoxum</name>
    <name type="common">Orchid</name>
    <dbReference type="NCBI Taxonomy" id="161865"/>
    <lineage>
        <taxon>Eukaryota</taxon>
        <taxon>Viridiplantae</taxon>
        <taxon>Streptophyta</taxon>
        <taxon>Embryophyta</taxon>
        <taxon>Tracheophyta</taxon>
        <taxon>Spermatophyta</taxon>
        <taxon>Magnoliopsida</taxon>
        <taxon>Liliopsida</taxon>
        <taxon>Asparagales</taxon>
        <taxon>Orchidaceae</taxon>
        <taxon>Epidendroideae</taxon>
        <taxon>Malaxideae</taxon>
        <taxon>Dendrobiinae</taxon>
        <taxon>Dendrobium</taxon>
    </lineage>
</organism>
<keyword evidence="1" id="KW-0863">Zinc-finger</keyword>
<evidence type="ECO:0000256" key="2">
    <source>
        <dbReference type="SAM" id="MobiDB-lite"/>
    </source>
</evidence>
<dbReference type="PROSITE" id="PS00028">
    <property type="entry name" value="ZINC_FINGER_C2H2_1"/>
    <property type="match status" value="3"/>
</dbReference>
<reference evidence="4 5" key="1">
    <citation type="journal article" date="2021" name="Hortic Res">
        <title>Chromosome-scale assembly of the Dendrobium chrysotoxum genome enhances the understanding of orchid evolution.</title>
        <authorList>
            <person name="Zhang Y."/>
            <person name="Zhang G.Q."/>
            <person name="Zhang D."/>
            <person name="Liu X.D."/>
            <person name="Xu X.Y."/>
            <person name="Sun W.H."/>
            <person name="Yu X."/>
            <person name="Zhu X."/>
            <person name="Wang Z.W."/>
            <person name="Zhao X."/>
            <person name="Zhong W.Y."/>
            <person name="Chen H."/>
            <person name="Yin W.L."/>
            <person name="Huang T."/>
            <person name="Niu S.C."/>
            <person name="Liu Z.J."/>
        </authorList>
    </citation>
    <scope>NUCLEOTIDE SEQUENCE [LARGE SCALE GENOMIC DNA]</scope>
    <source>
        <strain evidence="4">Lindl</strain>
    </source>
</reference>
<proteinExistence type="predicted"/>
<protein>
    <recommendedName>
        <fullName evidence="3">C2H2-type domain-containing protein</fullName>
    </recommendedName>
</protein>
<dbReference type="PROSITE" id="PS50157">
    <property type="entry name" value="ZINC_FINGER_C2H2_2"/>
    <property type="match status" value="3"/>
</dbReference>
<keyword evidence="5" id="KW-1185">Reference proteome</keyword>
<evidence type="ECO:0000256" key="1">
    <source>
        <dbReference type="PROSITE-ProRule" id="PRU00042"/>
    </source>
</evidence>
<dbReference type="InterPro" id="IPR036236">
    <property type="entry name" value="Znf_C2H2_sf"/>
</dbReference>
<keyword evidence="1" id="KW-0862">Zinc</keyword>
<dbReference type="PANTHER" id="PTHR47068:SF1">
    <property type="entry name" value="OS02G0659100 PROTEIN"/>
    <property type="match status" value="1"/>
</dbReference>
<dbReference type="Gene3D" id="3.30.160.60">
    <property type="entry name" value="Classic Zinc Finger"/>
    <property type="match status" value="2"/>
</dbReference>
<feature type="compositionally biased region" description="Pro residues" evidence="2">
    <location>
        <begin position="186"/>
        <end position="196"/>
    </location>
</feature>
<feature type="region of interest" description="Disordered" evidence="2">
    <location>
        <begin position="42"/>
        <end position="69"/>
    </location>
</feature>
<dbReference type="PANTHER" id="PTHR47068">
    <property type="entry name" value="OS02G0659100 PROTEIN"/>
    <property type="match status" value="1"/>
</dbReference>
<dbReference type="EMBL" id="JAGFBR010000006">
    <property type="protein sequence ID" value="KAH0464707.1"/>
    <property type="molecule type" value="Genomic_DNA"/>
</dbReference>
<dbReference type="InterPro" id="IPR013087">
    <property type="entry name" value="Znf_C2H2_type"/>
</dbReference>
<name>A0AAV7H8C3_DENCH</name>
<dbReference type="AlphaFoldDB" id="A0AAV7H8C3"/>
<evidence type="ECO:0000313" key="5">
    <source>
        <dbReference type="Proteomes" id="UP000775213"/>
    </source>
</evidence>
<evidence type="ECO:0000259" key="3">
    <source>
        <dbReference type="PROSITE" id="PS50157"/>
    </source>
</evidence>
<dbReference type="SUPFAM" id="SSF57667">
    <property type="entry name" value="beta-beta-alpha zinc fingers"/>
    <property type="match status" value="2"/>
</dbReference>
<evidence type="ECO:0000313" key="4">
    <source>
        <dbReference type="EMBL" id="KAH0464707.1"/>
    </source>
</evidence>
<dbReference type="GO" id="GO:0008270">
    <property type="term" value="F:zinc ion binding"/>
    <property type="evidence" value="ECO:0007669"/>
    <property type="project" value="UniProtKB-KW"/>
</dbReference>
<feature type="domain" description="C2H2-type" evidence="3">
    <location>
        <begin position="212"/>
        <end position="239"/>
    </location>
</feature>
<feature type="domain" description="C2H2-type" evidence="3">
    <location>
        <begin position="17"/>
        <end position="53"/>
    </location>
</feature>
<dbReference type="Pfam" id="PF13912">
    <property type="entry name" value="zf-C2H2_6"/>
    <property type="match status" value="3"/>
</dbReference>
<feature type="region of interest" description="Disordered" evidence="2">
    <location>
        <begin position="186"/>
        <end position="206"/>
    </location>
</feature>
<feature type="region of interest" description="Disordered" evidence="2">
    <location>
        <begin position="99"/>
        <end position="127"/>
    </location>
</feature>